<organism evidence="3 4">
    <name type="scientific">Porites lobata</name>
    <dbReference type="NCBI Taxonomy" id="104759"/>
    <lineage>
        <taxon>Eukaryota</taxon>
        <taxon>Metazoa</taxon>
        <taxon>Cnidaria</taxon>
        <taxon>Anthozoa</taxon>
        <taxon>Hexacorallia</taxon>
        <taxon>Scleractinia</taxon>
        <taxon>Fungiina</taxon>
        <taxon>Poritidae</taxon>
        <taxon>Porites</taxon>
    </lineage>
</organism>
<accession>A0ABN8S186</accession>
<gene>
    <name evidence="3" type="ORF">PLOB_00029239</name>
</gene>
<keyword evidence="2" id="KW-1133">Transmembrane helix</keyword>
<feature type="region of interest" description="Disordered" evidence="1">
    <location>
        <begin position="22"/>
        <end position="41"/>
    </location>
</feature>
<keyword evidence="2" id="KW-0472">Membrane</keyword>
<keyword evidence="2" id="KW-0812">Transmembrane</keyword>
<proteinExistence type="predicted"/>
<feature type="compositionally biased region" description="Polar residues" evidence="1">
    <location>
        <begin position="32"/>
        <end position="41"/>
    </location>
</feature>
<evidence type="ECO:0000313" key="4">
    <source>
        <dbReference type="Proteomes" id="UP001159405"/>
    </source>
</evidence>
<name>A0ABN8S186_9CNID</name>
<feature type="transmembrane region" description="Helical" evidence="2">
    <location>
        <begin position="61"/>
        <end position="79"/>
    </location>
</feature>
<comment type="caution">
    <text evidence="3">The sequence shown here is derived from an EMBL/GenBank/DDBJ whole genome shotgun (WGS) entry which is preliminary data.</text>
</comment>
<evidence type="ECO:0000256" key="2">
    <source>
        <dbReference type="SAM" id="Phobius"/>
    </source>
</evidence>
<reference evidence="3 4" key="1">
    <citation type="submission" date="2022-05" db="EMBL/GenBank/DDBJ databases">
        <authorList>
            <consortium name="Genoscope - CEA"/>
            <person name="William W."/>
        </authorList>
    </citation>
    <scope>NUCLEOTIDE SEQUENCE [LARGE SCALE GENOMIC DNA]</scope>
</reference>
<dbReference type="EMBL" id="CALNXK010000369">
    <property type="protein sequence ID" value="CAH3183912.1"/>
    <property type="molecule type" value="Genomic_DNA"/>
</dbReference>
<sequence>MFLDANMSNEVEQKLKENFPNSKKSISKKHLSNCTGAGRDTQQSFTGTLRPMLMLIFNMKTFARVIIIVFLLTTVSSTFRDDQAEVRRNAVIQVPEGCHWPSHYIECMMEEKKKRSPDHYDLEGICYELACT</sequence>
<protein>
    <submittedName>
        <fullName evidence="3">Uncharacterized protein</fullName>
    </submittedName>
</protein>
<evidence type="ECO:0000313" key="3">
    <source>
        <dbReference type="EMBL" id="CAH3183912.1"/>
    </source>
</evidence>
<evidence type="ECO:0000256" key="1">
    <source>
        <dbReference type="SAM" id="MobiDB-lite"/>
    </source>
</evidence>
<dbReference type="Proteomes" id="UP001159405">
    <property type="component" value="Unassembled WGS sequence"/>
</dbReference>
<keyword evidence="4" id="KW-1185">Reference proteome</keyword>